<comment type="caution">
    <text evidence="1">The sequence shown here is derived from an EMBL/GenBank/DDBJ whole genome shotgun (WGS) entry which is preliminary data.</text>
</comment>
<reference evidence="1 2" key="1">
    <citation type="journal article" date="2024" name="G3 (Bethesda)">
        <title>Genome assembly of Hibiscus sabdariffa L. provides insights into metabolisms of medicinal natural products.</title>
        <authorList>
            <person name="Kim T."/>
        </authorList>
    </citation>
    <scope>NUCLEOTIDE SEQUENCE [LARGE SCALE GENOMIC DNA]</scope>
    <source>
        <strain evidence="1">TK-2024</strain>
        <tissue evidence="1">Old leaves</tissue>
    </source>
</reference>
<protein>
    <submittedName>
        <fullName evidence="1">Uncharacterized protein</fullName>
    </submittedName>
</protein>
<gene>
    <name evidence="1" type="ORF">V6N12_006880</name>
</gene>
<proteinExistence type="predicted"/>
<evidence type="ECO:0000313" key="1">
    <source>
        <dbReference type="EMBL" id="KAK8568326.1"/>
    </source>
</evidence>
<keyword evidence="2" id="KW-1185">Reference proteome</keyword>
<name>A0ABR2F040_9ROSI</name>
<accession>A0ABR2F040</accession>
<dbReference type="EMBL" id="JBBPBM010000009">
    <property type="protein sequence ID" value="KAK8568326.1"/>
    <property type="molecule type" value="Genomic_DNA"/>
</dbReference>
<dbReference type="Proteomes" id="UP001472677">
    <property type="component" value="Unassembled WGS sequence"/>
</dbReference>
<evidence type="ECO:0000313" key="2">
    <source>
        <dbReference type="Proteomes" id="UP001472677"/>
    </source>
</evidence>
<organism evidence="1 2">
    <name type="scientific">Hibiscus sabdariffa</name>
    <name type="common">roselle</name>
    <dbReference type="NCBI Taxonomy" id="183260"/>
    <lineage>
        <taxon>Eukaryota</taxon>
        <taxon>Viridiplantae</taxon>
        <taxon>Streptophyta</taxon>
        <taxon>Embryophyta</taxon>
        <taxon>Tracheophyta</taxon>
        <taxon>Spermatophyta</taxon>
        <taxon>Magnoliopsida</taxon>
        <taxon>eudicotyledons</taxon>
        <taxon>Gunneridae</taxon>
        <taxon>Pentapetalae</taxon>
        <taxon>rosids</taxon>
        <taxon>malvids</taxon>
        <taxon>Malvales</taxon>
        <taxon>Malvaceae</taxon>
        <taxon>Malvoideae</taxon>
        <taxon>Hibiscus</taxon>
    </lineage>
</organism>
<sequence>MILLGFLAATDACVTNEIGTSNVGGAKFATIMLVIMTFHEALAKIFASSSIVMAKIHDLEIKHGNLLVFSYSSITVHFESNRPFVVVVELVMDIVIVKVVFPKGSSDIIVAYPFHVE</sequence>